<evidence type="ECO:0000313" key="2">
    <source>
        <dbReference type="EMBL" id="SHM88863.1"/>
    </source>
</evidence>
<evidence type="ECO:0000259" key="1">
    <source>
        <dbReference type="Pfam" id="PF00149"/>
    </source>
</evidence>
<dbReference type="SUPFAM" id="SSF56300">
    <property type="entry name" value="Metallo-dependent phosphatases"/>
    <property type="match status" value="1"/>
</dbReference>
<dbReference type="Pfam" id="PF00149">
    <property type="entry name" value="Metallophos"/>
    <property type="match status" value="1"/>
</dbReference>
<evidence type="ECO:0000313" key="3">
    <source>
        <dbReference type="Proteomes" id="UP000184121"/>
    </source>
</evidence>
<accession>A0A1M7MDP7</accession>
<keyword evidence="3" id="KW-1185">Reference proteome</keyword>
<dbReference type="EMBL" id="FRBY01000007">
    <property type="protein sequence ID" value="SHM88863.1"/>
    <property type="molecule type" value="Genomic_DNA"/>
</dbReference>
<dbReference type="GO" id="GO:0016787">
    <property type="term" value="F:hydrolase activity"/>
    <property type="evidence" value="ECO:0007669"/>
    <property type="project" value="UniProtKB-KW"/>
</dbReference>
<protein>
    <submittedName>
        <fullName evidence="2">Predicted phosphohydrolase</fullName>
    </submittedName>
</protein>
<name>A0A1M7MDP7_9FLAO</name>
<dbReference type="STRING" id="29534.SAMN05444366_4495"/>
<dbReference type="PANTHER" id="PTHR37844">
    <property type="entry name" value="SER/THR PROTEIN PHOSPHATASE SUPERFAMILY (AFU_ORTHOLOGUE AFUA_1G14840)"/>
    <property type="match status" value="1"/>
</dbReference>
<reference evidence="3" key="1">
    <citation type="submission" date="2016-11" db="EMBL/GenBank/DDBJ databases">
        <authorList>
            <person name="Varghese N."/>
            <person name="Submissions S."/>
        </authorList>
    </citation>
    <scope>NUCLEOTIDE SEQUENCE [LARGE SCALE GENOMIC DNA]</scope>
    <source>
        <strain evidence="3">DSM 1811</strain>
    </source>
</reference>
<dbReference type="InterPro" id="IPR004843">
    <property type="entry name" value="Calcineurin-like_PHP"/>
</dbReference>
<keyword evidence="2" id="KW-0378">Hydrolase</keyword>
<dbReference type="AlphaFoldDB" id="A0A1M7MDP7"/>
<dbReference type="OrthoDB" id="356681at2"/>
<organism evidence="2 3">
    <name type="scientific">Flavobacterium saccharophilum</name>
    <dbReference type="NCBI Taxonomy" id="29534"/>
    <lineage>
        <taxon>Bacteria</taxon>
        <taxon>Pseudomonadati</taxon>
        <taxon>Bacteroidota</taxon>
        <taxon>Flavobacteriia</taxon>
        <taxon>Flavobacteriales</taxon>
        <taxon>Flavobacteriaceae</taxon>
        <taxon>Flavobacterium</taxon>
    </lineage>
</organism>
<sequence>MEINRIQYASDLHLEFIKNKEFMRDNPLIPNGDILILAGDIVPFALMDKHQDFFDFLSDNFQMTYWIPGNHEYYHFDALPKTGTFYEKIRNNVILLNNYVVEYDNLKLVFSTLWSHISPVSRFNIERGLSDFHVIKFNGARFSADDYNKLYFESLDFITKILEGADSKKIVITTHHVPTFKEYPKMYENSPLNEAFAVELSELIELSKPMYWIYGHSHYNTKDFIIGSTNMVTNQLGYVQREEHKFFKADKVIIV</sequence>
<gene>
    <name evidence="2" type="ORF">SAMN05444366_4495</name>
</gene>
<dbReference type="Proteomes" id="UP000184121">
    <property type="component" value="Unassembled WGS sequence"/>
</dbReference>
<dbReference type="Gene3D" id="3.60.21.10">
    <property type="match status" value="1"/>
</dbReference>
<feature type="domain" description="Calcineurin-like phosphoesterase" evidence="1">
    <location>
        <begin position="9"/>
        <end position="219"/>
    </location>
</feature>
<dbReference type="PANTHER" id="PTHR37844:SF1">
    <property type="entry name" value="CALCINEURIN-LIKE PHOSPHOESTERASE DOMAIN-CONTAINING PROTEIN"/>
    <property type="match status" value="1"/>
</dbReference>
<dbReference type="RefSeq" id="WP_072976006.1">
    <property type="nucleotide sequence ID" value="NZ_FRBY01000007.1"/>
</dbReference>
<dbReference type="InterPro" id="IPR029052">
    <property type="entry name" value="Metallo-depent_PP-like"/>
</dbReference>
<proteinExistence type="predicted"/>